<dbReference type="GO" id="GO:0050385">
    <property type="term" value="F:ureidoglycolate lyase activity"/>
    <property type="evidence" value="ECO:0007669"/>
    <property type="project" value="UniProtKB-EC"/>
</dbReference>
<dbReference type="CDD" id="cd20298">
    <property type="entry name" value="cupin_UAH"/>
    <property type="match status" value="1"/>
</dbReference>
<reference evidence="5 6" key="1">
    <citation type="submission" date="2013-03" db="EMBL/GenBank/DDBJ databases">
        <title>Salinisphaera hydrothermalis C41B8 Genome Sequencing.</title>
        <authorList>
            <person name="Li C."/>
            <person name="Lai Q."/>
            <person name="Shao Z."/>
        </authorList>
    </citation>
    <scope>NUCLEOTIDE SEQUENCE [LARGE SCALE GENOMIC DNA]</scope>
    <source>
        <strain evidence="5 6">C41B8</strain>
    </source>
</reference>
<dbReference type="GO" id="GO:0006144">
    <property type="term" value="P:purine nucleobase metabolic process"/>
    <property type="evidence" value="ECO:0007669"/>
    <property type="project" value="UniProtKB-KW"/>
</dbReference>
<sequence>MIDSRGPCHAINQGKGWRYPDLAHVDVASEDGRTAVSLVACVPETTPVPLRLMERHPLGSQIFMPINGQRYLVVVAPAGEPPRPDALRAFVANGDQGINYHRGVWHHPMIALDEACQFFEVHRAGPGNNCDEFALETPIAVCLPEDQPESRP</sequence>
<dbReference type="eggNOG" id="COG3194">
    <property type="taxonomic scope" value="Bacteria"/>
</dbReference>
<comment type="catalytic activity">
    <reaction evidence="4">
        <text>(S)-ureidoglycolate = urea + glyoxylate</text>
        <dbReference type="Rhea" id="RHEA:11304"/>
        <dbReference type="ChEBI" id="CHEBI:16199"/>
        <dbReference type="ChEBI" id="CHEBI:36655"/>
        <dbReference type="ChEBI" id="CHEBI:57296"/>
        <dbReference type="EC" id="4.3.2.3"/>
    </reaction>
</comment>
<keyword evidence="2" id="KW-0659">Purine metabolism</keyword>
<dbReference type="PATRIC" id="fig|1304275.5.peg.3856"/>
<evidence type="ECO:0000256" key="1">
    <source>
        <dbReference type="ARBA" id="ARBA00011738"/>
    </source>
</evidence>
<dbReference type="Pfam" id="PF04115">
    <property type="entry name" value="Ureidogly_lyase"/>
    <property type="match status" value="1"/>
</dbReference>
<dbReference type="InterPro" id="IPR011051">
    <property type="entry name" value="RmlC_Cupin_sf"/>
</dbReference>
<name>A0A084IG24_SALHC</name>
<dbReference type="InterPro" id="IPR007247">
    <property type="entry name" value="Ureidogly_lyase"/>
</dbReference>
<gene>
    <name evidence="5" type="ORF">C41B8_18897</name>
</gene>
<dbReference type="GO" id="GO:0000256">
    <property type="term" value="P:allantoin catabolic process"/>
    <property type="evidence" value="ECO:0007669"/>
    <property type="project" value="InterPro"/>
</dbReference>
<comment type="subunit">
    <text evidence="1">Homodimer.</text>
</comment>
<evidence type="ECO:0000256" key="3">
    <source>
        <dbReference type="ARBA" id="ARBA00023239"/>
    </source>
</evidence>
<dbReference type="AlphaFoldDB" id="A0A084IG24"/>
<dbReference type="PANTHER" id="PTHR21221">
    <property type="entry name" value="UREIDOGLYCOLATE HYDROLASE"/>
    <property type="match status" value="1"/>
</dbReference>
<keyword evidence="5" id="KW-0378">Hydrolase</keyword>
<dbReference type="EMBL" id="APNK01000067">
    <property type="protein sequence ID" value="KEZ75658.1"/>
    <property type="molecule type" value="Genomic_DNA"/>
</dbReference>
<evidence type="ECO:0000313" key="6">
    <source>
        <dbReference type="Proteomes" id="UP000028302"/>
    </source>
</evidence>
<dbReference type="STRING" id="1304275.C41B8_18897"/>
<evidence type="ECO:0000313" key="5">
    <source>
        <dbReference type="EMBL" id="KEZ75658.1"/>
    </source>
</evidence>
<evidence type="ECO:0000256" key="2">
    <source>
        <dbReference type="ARBA" id="ARBA00022631"/>
    </source>
</evidence>
<evidence type="ECO:0000256" key="4">
    <source>
        <dbReference type="ARBA" id="ARBA00047684"/>
    </source>
</evidence>
<accession>A0A084IG24</accession>
<dbReference type="GO" id="GO:0004848">
    <property type="term" value="F:ureidoglycolate hydrolase activity"/>
    <property type="evidence" value="ECO:0007669"/>
    <property type="project" value="UniProtKB-EC"/>
</dbReference>
<dbReference type="EC" id="3.5.1.116" evidence="5"/>
<comment type="caution">
    <text evidence="5">The sequence shown here is derived from an EMBL/GenBank/DDBJ whole genome shotgun (WGS) entry which is preliminary data.</text>
</comment>
<dbReference type="RefSeq" id="WP_232226125.1">
    <property type="nucleotide sequence ID" value="NZ_APNK01000067.1"/>
</dbReference>
<dbReference type="InterPro" id="IPR047233">
    <property type="entry name" value="UAH_cupin"/>
</dbReference>
<keyword evidence="3" id="KW-0456">Lyase</keyword>
<protein>
    <submittedName>
        <fullName evidence="5">Ureidoglycolate hydrolase</fullName>
        <ecNumber evidence="5">3.5.1.116</ecNumber>
    </submittedName>
</protein>
<dbReference type="InterPro" id="IPR024060">
    <property type="entry name" value="Ureidoglycolate_lyase_dom_sf"/>
</dbReference>
<organism evidence="5 6">
    <name type="scientific">Salinisphaera hydrothermalis (strain C41B8)</name>
    <dbReference type="NCBI Taxonomy" id="1304275"/>
    <lineage>
        <taxon>Bacteria</taxon>
        <taxon>Pseudomonadati</taxon>
        <taxon>Pseudomonadota</taxon>
        <taxon>Gammaproteobacteria</taxon>
        <taxon>Salinisphaerales</taxon>
        <taxon>Salinisphaeraceae</taxon>
        <taxon>Salinisphaera</taxon>
    </lineage>
</organism>
<dbReference type="PIRSF" id="PIRSF017306">
    <property type="entry name" value="Ureidogly_hydro"/>
    <property type="match status" value="1"/>
</dbReference>
<dbReference type="SUPFAM" id="SSF51182">
    <property type="entry name" value="RmlC-like cupins"/>
    <property type="match status" value="1"/>
</dbReference>
<keyword evidence="6" id="KW-1185">Reference proteome</keyword>
<dbReference type="PANTHER" id="PTHR21221:SF1">
    <property type="entry name" value="UREIDOGLYCOLATE LYASE"/>
    <property type="match status" value="1"/>
</dbReference>
<dbReference type="Gene3D" id="2.60.120.480">
    <property type="entry name" value="Ureidoglycolate hydrolase"/>
    <property type="match status" value="1"/>
</dbReference>
<proteinExistence type="predicted"/>
<dbReference type="Proteomes" id="UP000028302">
    <property type="component" value="Unassembled WGS sequence"/>
</dbReference>